<dbReference type="Gene3D" id="3.40.50.300">
    <property type="entry name" value="P-loop containing nucleotide triphosphate hydrolases"/>
    <property type="match status" value="1"/>
</dbReference>
<dbReference type="SUPFAM" id="SSF52540">
    <property type="entry name" value="P-loop containing nucleoside triphosphate hydrolases"/>
    <property type="match status" value="1"/>
</dbReference>
<dbReference type="PANTHER" id="PTHR43297">
    <property type="entry name" value="OLIGOPEPTIDE TRANSPORT ATP-BINDING PROTEIN APPD"/>
    <property type="match status" value="1"/>
</dbReference>
<accession>V4QXW4</accession>
<dbReference type="GO" id="GO:0016887">
    <property type="term" value="F:ATP hydrolysis activity"/>
    <property type="evidence" value="ECO:0007669"/>
    <property type="project" value="InterPro"/>
</dbReference>
<dbReference type="FunFam" id="3.40.50.300:FF:000016">
    <property type="entry name" value="Oligopeptide ABC transporter ATP-binding component"/>
    <property type="match status" value="1"/>
</dbReference>
<evidence type="ECO:0000313" key="10">
    <source>
        <dbReference type="Proteomes" id="UP000017819"/>
    </source>
</evidence>
<dbReference type="PROSITE" id="PS50893">
    <property type="entry name" value="ABC_TRANSPORTER_2"/>
    <property type="match status" value="1"/>
</dbReference>
<comment type="subcellular location">
    <subcellularLocation>
        <location evidence="1">Cell inner membrane</location>
        <topology evidence="1">Peripheral membrane protein</topology>
    </subcellularLocation>
</comment>
<dbReference type="InterPro" id="IPR017871">
    <property type="entry name" value="ABC_transporter-like_CS"/>
</dbReference>
<evidence type="ECO:0000256" key="1">
    <source>
        <dbReference type="ARBA" id="ARBA00004417"/>
    </source>
</evidence>
<dbReference type="InterPro" id="IPR027417">
    <property type="entry name" value="P-loop_NTPase"/>
</dbReference>
<keyword evidence="6 9" id="KW-0067">ATP-binding</keyword>
<dbReference type="OrthoDB" id="9815712at2"/>
<dbReference type="CDD" id="cd03257">
    <property type="entry name" value="ABC_NikE_OppD_transporters"/>
    <property type="match status" value="1"/>
</dbReference>
<dbReference type="InterPro" id="IPR003593">
    <property type="entry name" value="AAA+_ATPase"/>
</dbReference>
<evidence type="ECO:0000256" key="6">
    <source>
        <dbReference type="ARBA" id="ARBA00022840"/>
    </source>
</evidence>
<evidence type="ECO:0000256" key="3">
    <source>
        <dbReference type="ARBA" id="ARBA00022448"/>
    </source>
</evidence>
<dbReference type="GO" id="GO:0055085">
    <property type="term" value="P:transmembrane transport"/>
    <property type="evidence" value="ECO:0007669"/>
    <property type="project" value="UniProtKB-ARBA"/>
</dbReference>
<evidence type="ECO:0000256" key="2">
    <source>
        <dbReference type="ARBA" id="ARBA00005417"/>
    </source>
</evidence>
<organism evidence="9 10">
    <name type="scientific">Lutibaculum baratangense AMV1</name>
    <dbReference type="NCBI Taxonomy" id="631454"/>
    <lineage>
        <taxon>Bacteria</taxon>
        <taxon>Pseudomonadati</taxon>
        <taxon>Pseudomonadota</taxon>
        <taxon>Alphaproteobacteria</taxon>
        <taxon>Hyphomicrobiales</taxon>
        <taxon>Tepidamorphaceae</taxon>
        <taxon>Lutibaculum</taxon>
    </lineage>
</organism>
<evidence type="ECO:0000256" key="4">
    <source>
        <dbReference type="ARBA" id="ARBA00022475"/>
    </source>
</evidence>
<dbReference type="InterPro" id="IPR003439">
    <property type="entry name" value="ABC_transporter-like_ATP-bd"/>
</dbReference>
<comment type="similarity">
    <text evidence="2">Belongs to the ABC transporter superfamily.</text>
</comment>
<dbReference type="PANTHER" id="PTHR43297:SF2">
    <property type="entry name" value="DIPEPTIDE TRANSPORT ATP-BINDING PROTEIN DPPD"/>
    <property type="match status" value="1"/>
</dbReference>
<evidence type="ECO:0000256" key="5">
    <source>
        <dbReference type="ARBA" id="ARBA00022741"/>
    </source>
</evidence>
<dbReference type="Pfam" id="PF00005">
    <property type="entry name" value="ABC_tran"/>
    <property type="match status" value="1"/>
</dbReference>
<dbReference type="InterPro" id="IPR013563">
    <property type="entry name" value="Oligopep_ABC_C"/>
</dbReference>
<dbReference type="GO" id="GO:0005886">
    <property type="term" value="C:plasma membrane"/>
    <property type="evidence" value="ECO:0007669"/>
    <property type="project" value="UniProtKB-SubCell"/>
</dbReference>
<dbReference type="Pfam" id="PF08352">
    <property type="entry name" value="oligo_HPY"/>
    <property type="match status" value="1"/>
</dbReference>
<keyword evidence="3" id="KW-0813">Transport</keyword>
<keyword evidence="7" id="KW-0472">Membrane</keyword>
<reference evidence="9 10" key="1">
    <citation type="journal article" date="2014" name="Genome Announc.">
        <title>Draft Genome Sequence of Lutibaculum baratangense Strain AMV1T, Isolated from a Mud Volcano in Andamans, India.</title>
        <authorList>
            <person name="Singh A."/>
            <person name="Sreenivas A."/>
            <person name="Sathyanarayana Reddy G."/>
            <person name="Pinnaka A.K."/>
            <person name="Shivaji S."/>
        </authorList>
    </citation>
    <scope>NUCLEOTIDE SEQUENCE [LARGE SCALE GENOMIC DNA]</scope>
    <source>
        <strain evidence="9 10">AMV1</strain>
    </source>
</reference>
<dbReference type="EMBL" id="AWXZ01000031">
    <property type="protein sequence ID" value="ESR24592.1"/>
    <property type="molecule type" value="Genomic_DNA"/>
</dbReference>
<proteinExistence type="inferred from homology"/>
<protein>
    <submittedName>
        <fullName evidence="9">Oligopeptide transport ATP-binding protein OppD</fullName>
    </submittedName>
</protein>
<dbReference type="eggNOG" id="COG0444">
    <property type="taxonomic scope" value="Bacteria"/>
</dbReference>
<keyword evidence="10" id="KW-1185">Reference proteome</keyword>
<dbReference type="STRING" id="631454.N177_2426"/>
<evidence type="ECO:0000256" key="7">
    <source>
        <dbReference type="ARBA" id="ARBA00023136"/>
    </source>
</evidence>
<keyword evidence="5" id="KW-0547">Nucleotide-binding</keyword>
<dbReference type="SMART" id="SM00382">
    <property type="entry name" value="AAA"/>
    <property type="match status" value="1"/>
</dbReference>
<name>V4QXW4_9HYPH</name>
<dbReference type="RefSeq" id="WP_023432555.1">
    <property type="nucleotide sequence ID" value="NZ_AWXZ01000031.1"/>
</dbReference>
<evidence type="ECO:0000259" key="8">
    <source>
        <dbReference type="PROSITE" id="PS50893"/>
    </source>
</evidence>
<evidence type="ECO:0000313" key="9">
    <source>
        <dbReference type="EMBL" id="ESR24592.1"/>
    </source>
</evidence>
<gene>
    <name evidence="9" type="ORF">N177_2426</name>
</gene>
<dbReference type="GO" id="GO:0015833">
    <property type="term" value="P:peptide transport"/>
    <property type="evidence" value="ECO:0007669"/>
    <property type="project" value="InterPro"/>
</dbReference>
<dbReference type="PROSITE" id="PS00211">
    <property type="entry name" value="ABC_TRANSPORTER_1"/>
    <property type="match status" value="1"/>
</dbReference>
<comment type="caution">
    <text evidence="9">The sequence shown here is derived from an EMBL/GenBank/DDBJ whole genome shotgun (WGS) entry which is preliminary data.</text>
</comment>
<dbReference type="Proteomes" id="UP000017819">
    <property type="component" value="Unassembled WGS sequence"/>
</dbReference>
<dbReference type="InterPro" id="IPR050388">
    <property type="entry name" value="ABC_Ni/Peptide_Import"/>
</dbReference>
<dbReference type="AlphaFoldDB" id="V4QXW4"/>
<feature type="domain" description="ABC transporter" evidence="8">
    <location>
        <begin position="5"/>
        <end position="250"/>
    </location>
</feature>
<sequence length="266" mass="29205">MSPLVDIRGLELGLGEMEILRGVDLRIGRGEAVGLVGESGSGKSMLALALMGLEPDGMWRRGSVRFDGRELIGQGDREMSRIRGRRIAMVFQEPMTALDPVRTIGEQVAEGPRWHFGLSRRAARDRAREMLEKVGMPEDRFSLGLYPHQLSGGQRQRVVVAMALSCGPELLIADEPTTALDVTIQAQILDLLCAVTAESGMALLMISHDLGVIAETTDRMYVMRAGEILEEGPTEQVFREMAHPYTRALFEAMPSRDLMGRRGGGT</sequence>
<dbReference type="GO" id="GO:0005524">
    <property type="term" value="F:ATP binding"/>
    <property type="evidence" value="ECO:0007669"/>
    <property type="project" value="UniProtKB-KW"/>
</dbReference>
<keyword evidence="4" id="KW-1003">Cell membrane</keyword>